<dbReference type="AlphaFoldDB" id="A0A164P0E4"/>
<dbReference type="Proteomes" id="UP000076858">
    <property type="component" value="Unassembled WGS sequence"/>
</dbReference>
<evidence type="ECO:0000313" key="1">
    <source>
        <dbReference type="EMBL" id="KZS06403.1"/>
    </source>
</evidence>
<dbReference type="EMBL" id="LRGB01002751">
    <property type="protein sequence ID" value="KZS06403.1"/>
    <property type="molecule type" value="Genomic_DNA"/>
</dbReference>
<accession>A0A164P0E4</accession>
<sequence length="79" mass="8875">MKQEAKRTKHTEKILFLTDALHVCSLFCCSFLFESASCGRDDGMQLGGDMRKGVSFLFLARLSRLRGFTPTASRPTRNS</sequence>
<evidence type="ECO:0000313" key="2">
    <source>
        <dbReference type="Proteomes" id="UP000076858"/>
    </source>
</evidence>
<gene>
    <name evidence="1" type="ORF">APZ42_030156</name>
</gene>
<name>A0A164P0E4_9CRUS</name>
<keyword evidence="2" id="KW-1185">Reference proteome</keyword>
<comment type="caution">
    <text evidence="1">The sequence shown here is derived from an EMBL/GenBank/DDBJ whole genome shotgun (WGS) entry which is preliminary data.</text>
</comment>
<organism evidence="1 2">
    <name type="scientific">Daphnia magna</name>
    <dbReference type="NCBI Taxonomy" id="35525"/>
    <lineage>
        <taxon>Eukaryota</taxon>
        <taxon>Metazoa</taxon>
        <taxon>Ecdysozoa</taxon>
        <taxon>Arthropoda</taxon>
        <taxon>Crustacea</taxon>
        <taxon>Branchiopoda</taxon>
        <taxon>Diplostraca</taxon>
        <taxon>Cladocera</taxon>
        <taxon>Anomopoda</taxon>
        <taxon>Daphniidae</taxon>
        <taxon>Daphnia</taxon>
    </lineage>
</organism>
<proteinExistence type="predicted"/>
<protein>
    <submittedName>
        <fullName evidence="1">Uncharacterized protein</fullName>
    </submittedName>
</protein>
<reference evidence="1 2" key="1">
    <citation type="submission" date="2016-03" db="EMBL/GenBank/DDBJ databases">
        <title>EvidentialGene: Evidence-directed Construction of Genes on Genomes.</title>
        <authorList>
            <person name="Gilbert D.G."/>
            <person name="Choi J.-H."/>
            <person name="Mockaitis K."/>
            <person name="Colbourne J."/>
            <person name="Pfrender M."/>
        </authorList>
    </citation>
    <scope>NUCLEOTIDE SEQUENCE [LARGE SCALE GENOMIC DNA]</scope>
    <source>
        <strain evidence="1 2">Xinb3</strain>
        <tissue evidence="1">Complete organism</tissue>
    </source>
</reference>